<dbReference type="AlphaFoldDB" id="A0A843YYF4"/>
<dbReference type="InterPro" id="IPR006533">
    <property type="entry name" value="T6SS_Vgr_RhsGE"/>
</dbReference>
<dbReference type="RefSeq" id="WP_153236422.1">
    <property type="nucleotide sequence ID" value="NZ_WINI01000028.1"/>
</dbReference>
<dbReference type="Pfam" id="PF05954">
    <property type="entry name" value="Phage_GPD"/>
    <property type="match status" value="1"/>
</dbReference>
<proteinExistence type="predicted"/>
<keyword evidence="2" id="KW-1185">Reference proteome</keyword>
<dbReference type="Gene3D" id="3.55.50.10">
    <property type="entry name" value="Baseplate protein-like domains"/>
    <property type="match status" value="1"/>
</dbReference>
<feature type="non-terminal residue" evidence="1">
    <location>
        <position position="364"/>
    </location>
</feature>
<dbReference type="Proteomes" id="UP000451565">
    <property type="component" value="Unassembled WGS sequence"/>
</dbReference>
<evidence type="ECO:0000313" key="1">
    <source>
        <dbReference type="EMBL" id="MQR02803.1"/>
    </source>
</evidence>
<dbReference type="Gene3D" id="2.30.110.50">
    <property type="match status" value="1"/>
</dbReference>
<dbReference type="Gene3D" id="4.10.220.110">
    <property type="match status" value="1"/>
</dbReference>
<name>A0A843YYF4_9BURK</name>
<accession>A0A843YYF4</accession>
<dbReference type="SUPFAM" id="SSF69279">
    <property type="entry name" value="Phage tail proteins"/>
    <property type="match status" value="2"/>
</dbReference>
<reference evidence="1 2" key="1">
    <citation type="submission" date="2019-10" db="EMBL/GenBank/DDBJ databases">
        <title>Glaciimonas soli sp. nov., a psychrophilic bacterium isolated from the forest soil of a high elevation mountain in Taiwan.</title>
        <authorList>
            <person name="Wang L.-T."/>
            <person name="Shieh W.Y."/>
        </authorList>
    </citation>
    <scope>NUCLEOTIDE SEQUENCE [LARGE SCALE GENOMIC DNA]</scope>
    <source>
        <strain evidence="1 2">GS1</strain>
    </source>
</reference>
<organism evidence="1 2">
    <name type="scientific">Glaciimonas soli</name>
    <dbReference type="NCBI Taxonomy" id="2590999"/>
    <lineage>
        <taxon>Bacteria</taxon>
        <taxon>Pseudomonadati</taxon>
        <taxon>Pseudomonadota</taxon>
        <taxon>Betaproteobacteria</taxon>
        <taxon>Burkholderiales</taxon>
        <taxon>Oxalobacteraceae</taxon>
        <taxon>Glaciimonas</taxon>
    </lineage>
</organism>
<dbReference type="OrthoDB" id="1907165at2"/>
<comment type="caution">
    <text evidence="1">The sequence shown here is derived from an EMBL/GenBank/DDBJ whole genome shotgun (WGS) entry which is preliminary data.</text>
</comment>
<gene>
    <name evidence="1" type="primary">vgrG</name>
    <name evidence="1" type="ORF">GEV47_19220</name>
</gene>
<evidence type="ECO:0000313" key="2">
    <source>
        <dbReference type="Proteomes" id="UP000451565"/>
    </source>
</evidence>
<dbReference type="EMBL" id="WINI01000028">
    <property type="protein sequence ID" value="MQR02803.1"/>
    <property type="molecule type" value="Genomic_DNA"/>
</dbReference>
<dbReference type="NCBIfam" id="TIGR01646">
    <property type="entry name" value="vgr_GE"/>
    <property type="match status" value="1"/>
</dbReference>
<sequence>MLTAARTLTAISPAIPTILNQPSLIAASIKGKEALNNLYSYEVMLKTPDSLAQIGAPAADIDLRELIGQVMTVEIALEGNGTFVAGMVGNSGMGNVGAGKREISGIITAAKVARQVGRYVYYAITLAPWLKLAALGSDCRIFQDKTPLQIIDEVLSRYNFPVDKRLFDPYDQVLDYTTQYNESDFAFFCRMTERFGINYFFEHKDGIHTLILTDANQAHQPNPETYVTVPFRNDRSKIDQEYISQLTPTRMLTADVFSARDYDYTRPRATWDVSNTDPKLAGQAEVYTYHQTNYVQAKAGAQQSQNEPLRDGSYLARLNRERLANDAQRSQGSGVLRGMVAGCTYRQTEHPTIAANIDYLIIAT</sequence>
<protein>
    <submittedName>
        <fullName evidence="1">Type VI secretion system tip protein VgrG</fullName>
    </submittedName>
</protein>